<dbReference type="AlphaFoldDB" id="A0A232M3N1"/>
<gene>
    <name evidence="5" type="ORF">Egran_01268</name>
</gene>
<dbReference type="EMBL" id="NPHW01002669">
    <property type="protein sequence ID" value="OXV10976.1"/>
    <property type="molecule type" value="Genomic_DNA"/>
</dbReference>
<dbReference type="InterPro" id="IPR036452">
    <property type="entry name" value="Ribo_hydro-like"/>
</dbReference>
<dbReference type="InterPro" id="IPR023186">
    <property type="entry name" value="IUNH"/>
</dbReference>
<protein>
    <recommendedName>
        <fullName evidence="4">Inosine/uridine-preferring nucleoside hydrolase domain-containing protein</fullName>
    </recommendedName>
</protein>
<organism evidence="5 6">
    <name type="scientific">Elaphomyces granulatus</name>
    <dbReference type="NCBI Taxonomy" id="519963"/>
    <lineage>
        <taxon>Eukaryota</taxon>
        <taxon>Fungi</taxon>
        <taxon>Dikarya</taxon>
        <taxon>Ascomycota</taxon>
        <taxon>Pezizomycotina</taxon>
        <taxon>Eurotiomycetes</taxon>
        <taxon>Eurotiomycetidae</taxon>
        <taxon>Eurotiales</taxon>
        <taxon>Elaphomycetaceae</taxon>
        <taxon>Elaphomyces</taxon>
    </lineage>
</organism>
<dbReference type="PANTHER" id="PTHR12304">
    <property type="entry name" value="INOSINE-URIDINE PREFERRING NUCLEOSIDE HYDROLASE"/>
    <property type="match status" value="1"/>
</dbReference>
<dbReference type="GO" id="GO:0008477">
    <property type="term" value="F:purine nucleosidase activity"/>
    <property type="evidence" value="ECO:0007669"/>
    <property type="project" value="TreeGrafter"/>
</dbReference>
<keyword evidence="2" id="KW-0378">Hydrolase</keyword>
<dbReference type="InterPro" id="IPR001910">
    <property type="entry name" value="Inosine/uridine_hydrolase_dom"/>
</dbReference>
<reference evidence="5 6" key="1">
    <citation type="journal article" date="2015" name="Environ. Microbiol.">
        <title>Metagenome sequence of Elaphomyces granulatus from sporocarp tissue reveals Ascomycota ectomycorrhizal fingerprints of genome expansion and a Proteobacteria-rich microbiome.</title>
        <authorList>
            <person name="Quandt C.A."/>
            <person name="Kohler A."/>
            <person name="Hesse C.N."/>
            <person name="Sharpton T.J."/>
            <person name="Martin F."/>
            <person name="Spatafora J.W."/>
        </authorList>
    </citation>
    <scope>NUCLEOTIDE SEQUENCE [LARGE SCALE GENOMIC DNA]</scope>
    <source>
        <strain evidence="5 6">OSC145934</strain>
    </source>
</reference>
<evidence type="ECO:0000256" key="2">
    <source>
        <dbReference type="ARBA" id="ARBA00022801"/>
    </source>
</evidence>
<evidence type="ECO:0000313" key="6">
    <source>
        <dbReference type="Proteomes" id="UP000243515"/>
    </source>
</evidence>
<comment type="similarity">
    <text evidence="1">Belongs to the IUNH family.</text>
</comment>
<evidence type="ECO:0000313" key="5">
    <source>
        <dbReference type="EMBL" id="OXV10976.1"/>
    </source>
</evidence>
<sequence length="259" mass="27923">MRDTLLAQPKETPWVVATGALTNVALLFATFPEVIGHIKGLSVMGGAIGQKFTEAPMSRLLGEESRIGNVTPWAEFNIYCDPEAAESIFSNPILASKTTLISLDLTHQVLATPAVQARILTKDDDLSSPPSILRRILHALLNFFAETYKTVFGLDSGPPLHDPLAVAVVLSNLNSPLANASPKEALKFDDRGGERFSVTVITNGQHGKDVSVTGQLGRTTARPVEGRGVTIPRGVDVDAFWDLAVHCIELADECCARRR</sequence>
<dbReference type="PANTHER" id="PTHR12304:SF4">
    <property type="entry name" value="URIDINE NUCLEOSIDASE"/>
    <property type="match status" value="1"/>
</dbReference>
<evidence type="ECO:0000256" key="1">
    <source>
        <dbReference type="ARBA" id="ARBA00009176"/>
    </source>
</evidence>
<dbReference type="GO" id="GO:0006152">
    <property type="term" value="P:purine nucleoside catabolic process"/>
    <property type="evidence" value="ECO:0007669"/>
    <property type="project" value="TreeGrafter"/>
</dbReference>
<dbReference type="Pfam" id="PF01156">
    <property type="entry name" value="IU_nuc_hydro"/>
    <property type="match status" value="1"/>
</dbReference>
<feature type="domain" description="Inosine/uridine-preferring nucleoside hydrolase" evidence="4">
    <location>
        <begin position="3"/>
        <end position="242"/>
    </location>
</feature>
<dbReference type="Gene3D" id="3.90.245.10">
    <property type="entry name" value="Ribonucleoside hydrolase-like"/>
    <property type="match status" value="1"/>
</dbReference>
<evidence type="ECO:0000256" key="3">
    <source>
        <dbReference type="ARBA" id="ARBA00023295"/>
    </source>
</evidence>
<dbReference type="Proteomes" id="UP000243515">
    <property type="component" value="Unassembled WGS sequence"/>
</dbReference>
<evidence type="ECO:0000259" key="4">
    <source>
        <dbReference type="Pfam" id="PF01156"/>
    </source>
</evidence>
<dbReference type="OrthoDB" id="432381at2759"/>
<accession>A0A232M3N1</accession>
<keyword evidence="6" id="KW-1185">Reference proteome</keyword>
<comment type="caution">
    <text evidence="5">The sequence shown here is derived from an EMBL/GenBank/DDBJ whole genome shotgun (WGS) entry which is preliminary data.</text>
</comment>
<proteinExistence type="inferred from homology"/>
<keyword evidence="3" id="KW-0326">Glycosidase</keyword>
<name>A0A232M3N1_9EURO</name>
<dbReference type="GO" id="GO:0005829">
    <property type="term" value="C:cytosol"/>
    <property type="evidence" value="ECO:0007669"/>
    <property type="project" value="TreeGrafter"/>
</dbReference>
<dbReference type="SUPFAM" id="SSF53590">
    <property type="entry name" value="Nucleoside hydrolase"/>
    <property type="match status" value="1"/>
</dbReference>